<name>A0ABT9SLH1_9FLAO</name>
<evidence type="ECO:0000313" key="3">
    <source>
        <dbReference type="Proteomes" id="UP001235513"/>
    </source>
</evidence>
<evidence type="ECO:0000313" key="2">
    <source>
        <dbReference type="EMBL" id="MDP9959280.1"/>
    </source>
</evidence>
<dbReference type="Pfam" id="PF14355">
    <property type="entry name" value="Abi_C"/>
    <property type="match status" value="1"/>
</dbReference>
<dbReference type="RefSeq" id="WP_306841963.1">
    <property type="nucleotide sequence ID" value="NZ_JAUSRL010000002.1"/>
</dbReference>
<evidence type="ECO:0000259" key="1">
    <source>
        <dbReference type="Pfam" id="PF14355"/>
    </source>
</evidence>
<proteinExistence type="predicted"/>
<protein>
    <submittedName>
        <fullName evidence="2">Uncharacterized protein YqgV (UPF0045/DUF77 family)</fullName>
    </submittedName>
</protein>
<gene>
    <name evidence="2" type="ORF">J2T04_001159</name>
</gene>
<dbReference type="InterPro" id="IPR026001">
    <property type="entry name" value="Abi-like_C"/>
</dbReference>
<comment type="caution">
    <text evidence="2">The sequence shown here is derived from an EMBL/GenBank/DDBJ whole genome shotgun (WGS) entry which is preliminary data.</text>
</comment>
<sequence>MKISKKITKSLGKLIAGDTGIAPYMSGPELVEFYNEYDFDDEYGQGFPSRWVYSTDKITESNGSLKLQKILEDFVDPRRFIGTEKKVEIVVDEVNKLIKIDGYTLVKNGELYKVTDTHGNFIQEENLTVIGHEFIREQIEKCQQKIRSEDYNGAITNARTLIEAVLIYIVEYIQKTEVKNDGNLLNLYSRAKKALKIDYKKDEIPDSAFQILSGLDSIISGLSGFSNNAGDRNANRFNTKRHHAKLVVNSAMTACDFLVDVLNEKKTVD</sequence>
<organism evidence="2 3">
    <name type="scientific">Chryseobacterium lathyri</name>
    <dbReference type="NCBI Taxonomy" id="395933"/>
    <lineage>
        <taxon>Bacteria</taxon>
        <taxon>Pseudomonadati</taxon>
        <taxon>Bacteroidota</taxon>
        <taxon>Flavobacteriia</taxon>
        <taxon>Flavobacteriales</taxon>
        <taxon>Weeksellaceae</taxon>
        <taxon>Chryseobacterium group</taxon>
        <taxon>Chryseobacterium</taxon>
    </lineage>
</organism>
<dbReference type="Proteomes" id="UP001235513">
    <property type="component" value="Unassembled WGS sequence"/>
</dbReference>
<keyword evidence="3" id="KW-1185">Reference proteome</keyword>
<reference evidence="2 3" key="1">
    <citation type="submission" date="2023-07" db="EMBL/GenBank/DDBJ databases">
        <title>Sorghum-associated microbial communities from plants grown in Nebraska, USA.</title>
        <authorList>
            <person name="Schachtman D."/>
        </authorList>
    </citation>
    <scope>NUCLEOTIDE SEQUENCE [LARGE SCALE GENOMIC DNA]</scope>
    <source>
        <strain evidence="2 3">CC351</strain>
    </source>
</reference>
<accession>A0ABT9SLH1</accession>
<feature type="domain" description="Abortive infection protein-like C-terminal" evidence="1">
    <location>
        <begin position="186"/>
        <end position="260"/>
    </location>
</feature>
<dbReference type="EMBL" id="JAUSRL010000002">
    <property type="protein sequence ID" value="MDP9959280.1"/>
    <property type="molecule type" value="Genomic_DNA"/>
</dbReference>